<organism evidence="1 2">
    <name type="scientific">Methylobacterium marchantiae</name>
    <dbReference type="NCBI Taxonomy" id="600331"/>
    <lineage>
        <taxon>Bacteria</taxon>
        <taxon>Pseudomonadati</taxon>
        <taxon>Pseudomonadota</taxon>
        <taxon>Alphaproteobacteria</taxon>
        <taxon>Hyphomicrobiales</taxon>
        <taxon>Methylobacteriaceae</taxon>
        <taxon>Methylobacterium</taxon>
    </lineage>
</organism>
<comment type="caution">
    <text evidence="1">The sequence shown here is derived from an EMBL/GenBank/DDBJ whole genome shotgun (WGS) entry which is preliminary data.</text>
</comment>
<reference evidence="2" key="1">
    <citation type="journal article" date="2019" name="Int. J. Syst. Evol. Microbiol.">
        <title>The Global Catalogue of Microorganisms (GCM) 10K type strain sequencing project: providing services to taxonomists for standard genome sequencing and annotation.</title>
        <authorList>
            <consortium name="The Broad Institute Genomics Platform"/>
            <consortium name="The Broad Institute Genome Sequencing Center for Infectious Disease"/>
            <person name="Wu L."/>
            <person name="Ma J."/>
        </authorList>
    </citation>
    <scope>NUCLEOTIDE SEQUENCE [LARGE SCALE GENOMIC DNA]</scope>
    <source>
        <strain evidence="2">CCUG 56108</strain>
    </source>
</reference>
<gene>
    <name evidence="1" type="ORF">ACFQ4G_05920</name>
</gene>
<keyword evidence="2" id="KW-1185">Reference proteome</keyword>
<dbReference type="Proteomes" id="UP001597176">
    <property type="component" value="Unassembled WGS sequence"/>
</dbReference>
<proteinExistence type="predicted"/>
<sequence length="162" mass="17415">MFAWRDFVPPQHFEPGETTTMMRVGIACLISGAFGFGPLPAQAESAAARYLVSQQVAKTCPKGGQFKPAGIMERDLTGDGRPDLVLNLAELSCRGAANGTNDECGAAHCPVLFFVRQGDLLVLKEEIASIGARIGSGAVPRITLVSFEYKEHTVRWDGSAFR</sequence>
<dbReference type="EMBL" id="JBHTND010000005">
    <property type="protein sequence ID" value="MFD1301121.1"/>
    <property type="molecule type" value="Genomic_DNA"/>
</dbReference>
<evidence type="ECO:0000313" key="1">
    <source>
        <dbReference type="EMBL" id="MFD1301121.1"/>
    </source>
</evidence>
<protein>
    <submittedName>
        <fullName evidence="1">Uncharacterized protein</fullName>
    </submittedName>
</protein>
<dbReference type="RefSeq" id="WP_238204657.1">
    <property type="nucleotide sequence ID" value="NZ_JBHTND010000005.1"/>
</dbReference>
<evidence type="ECO:0000313" key="2">
    <source>
        <dbReference type="Proteomes" id="UP001597176"/>
    </source>
</evidence>
<name>A0ABW3WWT2_9HYPH</name>
<accession>A0ABW3WWT2</accession>